<accession>A0A3B0MGL9</accession>
<dbReference type="GO" id="GO:0016787">
    <property type="term" value="F:hydrolase activity"/>
    <property type="evidence" value="ECO:0007669"/>
    <property type="project" value="UniProtKB-KW"/>
</dbReference>
<dbReference type="InterPro" id="IPR012334">
    <property type="entry name" value="Pectin_lyas_fold"/>
</dbReference>
<dbReference type="NCBIfam" id="TIGR01901">
    <property type="entry name" value="adhes_NPXG"/>
    <property type="match status" value="1"/>
</dbReference>
<dbReference type="EC" id="3.1.-.-" evidence="2"/>
<gene>
    <name evidence="2" type="primary">cdiA2</name>
    <name evidence="2" type="ORF">ARTV_0910</name>
</gene>
<protein>
    <submittedName>
        <fullName evidence="2">tRNA nuclease CdiA-2</fullName>
        <ecNumber evidence="2">3.1.-.-</ecNumber>
    </submittedName>
</protein>
<dbReference type="InterPro" id="IPR011050">
    <property type="entry name" value="Pectin_lyase_fold/virulence"/>
</dbReference>
<evidence type="ECO:0000259" key="1">
    <source>
        <dbReference type="Pfam" id="PF05860"/>
    </source>
</evidence>
<organism evidence="2">
    <name type="scientific">Arsenophonus endosymbiont of Trialeurodes vaporariorum</name>
    <dbReference type="NCBI Taxonomy" id="235567"/>
    <lineage>
        <taxon>Bacteria</taxon>
        <taxon>Pseudomonadati</taxon>
        <taxon>Pseudomonadota</taxon>
        <taxon>Gammaproteobacteria</taxon>
        <taxon>Enterobacterales</taxon>
        <taxon>Morganellaceae</taxon>
        <taxon>Arsenophonus</taxon>
    </lineage>
</organism>
<dbReference type="InterPro" id="IPR008638">
    <property type="entry name" value="FhaB/CdiA-like_TPS"/>
</dbReference>
<dbReference type="AlphaFoldDB" id="A0A3B0MGL9"/>
<dbReference type="Pfam" id="PF05860">
    <property type="entry name" value="TPS"/>
    <property type="match status" value="1"/>
</dbReference>
<keyword evidence="2" id="KW-0378">Hydrolase</keyword>
<name>A0A3B0MGL9_9GAMM</name>
<dbReference type="EMBL" id="UFQR01000003">
    <property type="protein sequence ID" value="SSW95169.1"/>
    <property type="molecule type" value="Genomic_DNA"/>
</dbReference>
<sequence length="280" mass="31846">MDIGKKGIYFNKNIEHSAKLIIAEIDSNEKTRLLGELAILGTKAAILVANQQGISCISCSFSNTDRVTLLAGKINLGLYEKIDNIKLNQSMNKSISFSGNINFNNIKDIEVLAYNNIINANTQIKANRITYRTGNMPFFIEYDNINDKNAHINLSYFKPWLVDNFGYLKFQIKQGSQLSAIEINVYVTGGSFRNAAEIDINSLFYFNVNKVRDIREVINRITKNYQFNNQIKSEYQILKQARKNYLIVNRGKIITVDFVNGNAFTSEMINKGNVIVKIKQ</sequence>
<proteinExistence type="predicted"/>
<reference evidence="2" key="1">
    <citation type="submission" date="2018-04" db="EMBL/GenBank/DDBJ databases">
        <authorList>
            <person name="Go L.Y."/>
            <person name="Mitchell J.A."/>
        </authorList>
    </citation>
    <scope>NUCLEOTIDE SEQUENCE</scope>
    <source>
        <strain evidence="2">ARTV</strain>
    </source>
</reference>
<dbReference type="SUPFAM" id="SSF51126">
    <property type="entry name" value="Pectin lyase-like"/>
    <property type="match status" value="1"/>
</dbReference>
<dbReference type="Gene3D" id="2.160.20.10">
    <property type="entry name" value="Single-stranded right-handed beta-helix, Pectin lyase-like"/>
    <property type="match status" value="1"/>
</dbReference>
<evidence type="ECO:0000313" key="2">
    <source>
        <dbReference type="EMBL" id="SSW95169.1"/>
    </source>
</evidence>
<feature type="domain" description="Filamentous haemagglutinin FhaB/tRNA nuclease CdiA-like TPS" evidence="1">
    <location>
        <begin position="5"/>
        <end position="155"/>
    </location>
</feature>